<feature type="non-terminal residue" evidence="2">
    <location>
        <position position="1"/>
    </location>
</feature>
<gene>
    <name evidence="2" type="ORF">DARMORV10_C09P18160.1</name>
</gene>
<evidence type="ECO:0000256" key="1">
    <source>
        <dbReference type="SAM" id="MobiDB-lite"/>
    </source>
</evidence>
<dbReference type="AlphaFoldDB" id="A0A816IX49"/>
<reference evidence="2" key="1">
    <citation type="submission" date="2021-01" db="EMBL/GenBank/DDBJ databases">
        <authorList>
            <consortium name="Genoscope - CEA"/>
            <person name="William W."/>
        </authorList>
    </citation>
    <scope>NUCLEOTIDE SEQUENCE</scope>
</reference>
<protein>
    <submittedName>
        <fullName evidence="2">(rape) hypothetical protein</fullName>
    </submittedName>
</protein>
<dbReference type="EMBL" id="HG994373">
    <property type="protein sequence ID" value="CAF1721647.1"/>
    <property type="molecule type" value="Genomic_DNA"/>
</dbReference>
<feature type="compositionally biased region" description="Polar residues" evidence="1">
    <location>
        <begin position="1"/>
        <end position="15"/>
    </location>
</feature>
<organism evidence="2">
    <name type="scientific">Brassica napus</name>
    <name type="common">Rape</name>
    <dbReference type="NCBI Taxonomy" id="3708"/>
    <lineage>
        <taxon>Eukaryota</taxon>
        <taxon>Viridiplantae</taxon>
        <taxon>Streptophyta</taxon>
        <taxon>Embryophyta</taxon>
        <taxon>Tracheophyta</taxon>
        <taxon>Spermatophyta</taxon>
        <taxon>Magnoliopsida</taxon>
        <taxon>eudicotyledons</taxon>
        <taxon>Gunneridae</taxon>
        <taxon>Pentapetalae</taxon>
        <taxon>rosids</taxon>
        <taxon>malvids</taxon>
        <taxon>Brassicales</taxon>
        <taxon>Brassicaceae</taxon>
        <taxon>Brassiceae</taxon>
        <taxon>Brassica</taxon>
    </lineage>
</organism>
<sequence length="107" mass="12053">VQTGPNPTIFTTKTQKNSKQHKNILNRSLLKVSPTPKPTRHVKNTCLRLNCETNTCHHNPTPFPPPKPSGVSPESPWFTCIFHGRALFFGEISSISHPEPRSRQTQD</sequence>
<proteinExistence type="predicted"/>
<feature type="region of interest" description="Disordered" evidence="1">
    <location>
        <begin position="1"/>
        <end position="22"/>
    </location>
</feature>
<evidence type="ECO:0000313" key="2">
    <source>
        <dbReference type="EMBL" id="CAF1721647.1"/>
    </source>
</evidence>
<dbReference type="Proteomes" id="UP001295469">
    <property type="component" value="Chromosome C09"/>
</dbReference>
<name>A0A816IX49_BRANA</name>
<accession>A0A816IX49</accession>